<dbReference type="EMBL" id="BMAC01000784">
    <property type="protein sequence ID" value="GFQ02915.1"/>
    <property type="molecule type" value="Genomic_DNA"/>
</dbReference>
<dbReference type="Proteomes" id="UP000653305">
    <property type="component" value="Unassembled WGS sequence"/>
</dbReference>
<evidence type="ECO:0000313" key="3">
    <source>
        <dbReference type="Proteomes" id="UP000653305"/>
    </source>
</evidence>
<feature type="region of interest" description="Disordered" evidence="1">
    <location>
        <begin position="155"/>
        <end position="181"/>
    </location>
</feature>
<evidence type="ECO:0000313" key="2">
    <source>
        <dbReference type="EMBL" id="GFQ02915.1"/>
    </source>
</evidence>
<comment type="caution">
    <text evidence="2">The sequence shown here is derived from an EMBL/GenBank/DDBJ whole genome shotgun (WGS) entry which is preliminary data.</text>
</comment>
<reference evidence="2" key="1">
    <citation type="submission" date="2020-07" db="EMBL/GenBank/DDBJ databases">
        <title>Ethylene signaling mediates host invasion by parasitic plants.</title>
        <authorList>
            <person name="Yoshida S."/>
        </authorList>
    </citation>
    <scope>NUCLEOTIDE SEQUENCE</scope>
    <source>
        <strain evidence="2">Okayama</strain>
    </source>
</reference>
<feature type="region of interest" description="Disordered" evidence="1">
    <location>
        <begin position="25"/>
        <end position="73"/>
    </location>
</feature>
<proteinExistence type="predicted"/>
<sequence length="206" mass="23050">MSTSINKITQRGDVKSPLSSFDLKIELDRYPSSSSDGEPRKDKVKKPERKSPASKIQLDDDHTTQNESQSNDDHVADIYSDYGLYLPAKNGSLDEFSQLLDRISAADQTLTGDILRRASPAGNTSSSQWCRSKQLRCWRRRRTRCLKKTRLSKIQFGTGSRSSTRRPKQIPRMPLSPSPLSSLSTAKLSPLPLMPVLVISPLVCVF</sequence>
<feature type="compositionally biased region" description="Low complexity" evidence="1">
    <location>
        <begin position="171"/>
        <end position="181"/>
    </location>
</feature>
<dbReference type="AlphaFoldDB" id="A0A830D378"/>
<dbReference type="OrthoDB" id="909278at2759"/>
<accession>A0A830D378</accession>
<organism evidence="2 3">
    <name type="scientific">Phtheirospermum japonicum</name>
    <dbReference type="NCBI Taxonomy" id="374723"/>
    <lineage>
        <taxon>Eukaryota</taxon>
        <taxon>Viridiplantae</taxon>
        <taxon>Streptophyta</taxon>
        <taxon>Embryophyta</taxon>
        <taxon>Tracheophyta</taxon>
        <taxon>Spermatophyta</taxon>
        <taxon>Magnoliopsida</taxon>
        <taxon>eudicotyledons</taxon>
        <taxon>Gunneridae</taxon>
        <taxon>Pentapetalae</taxon>
        <taxon>asterids</taxon>
        <taxon>lamiids</taxon>
        <taxon>Lamiales</taxon>
        <taxon>Orobanchaceae</taxon>
        <taxon>Orobanchaceae incertae sedis</taxon>
        <taxon>Phtheirospermum</taxon>
    </lineage>
</organism>
<keyword evidence="3" id="KW-1185">Reference proteome</keyword>
<gene>
    <name evidence="2" type="ORF">PHJA_002435300</name>
</gene>
<evidence type="ECO:0000256" key="1">
    <source>
        <dbReference type="SAM" id="MobiDB-lite"/>
    </source>
</evidence>
<name>A0A830D378_9LAMI</name>
<protein>
    <submittedName>
        <fullName evidence="2">Uncharacterized protein</fullName>
    </submittedName>
</protein>